<evidence type="ECO:0000256" key="1">
    <source>
        <dbReference type="SAM" id="MobiDB-lite"/>
    </source>
</evidence>
<dbReference type="EMBL" id="LAZR01040041">
    <property type="protein sequence ID" value="KKL15508.1"/>
    <property type="molecule type" value="Genomic_DNA"/>
</dbReference>
<accession>A0A0F9DUE3</accession>
<proteinExistence type="predicted"/>
<protein>
    <recommendedName>
        <fullName evidence="2">dATP/dGTP diphosphohydrolase N-terminal domain-containing protein</fullName>
    </recommendedName>
</protein>
<gene>
    <name evidence="3" type="ORF">LCGC14_2504920</name>
</gene>
<evidence type="ECO:0000259" key="2">
    <source>
        <dbReference type="Pfam" id="PF18909"/>
    </source>
</evidence>
<feature type="domain" description="dATP/dGTP diphosphohydrolase N-terminal" evidence="2">
    <location>
        <begin position="13"/>
        <end position="103"/>
    </location>
</feature>
<sequence>MTDEETRVTNKLTGGEKGSKLPQLFWAPPAALRELAKVYGYGAEKYAPNNFRKGYNWSLSYNSLLRHVLAAEEGEDIDPESGLMHLAQAAWHCLTLIQFYLDKESGAHPPELDDRWTGRAPAKPKGPSEMLGE</sequence>
<dbReference type="Pfam" id="PF18909">
    <property type="entry name" value="dGTP_diPhyd_N"/>
    <property type="match status" value="1"/>
</dbReference>
<comment type="caution">
    <text evidence="3">The sequence shown here is derived from an EMBL/GenBank/DDBJ whole genome shotgun (WGS) entry which is preliminary data.</text>
</comment>
<evidence type="ECO:0000313" key="3">
    <source>
        <dbReference type="EMBL" id="KKL15508.1"/>
    </source>
</evidence>
<organism evidence="3">
    <name type="scientific">marine sediment metagenome</name>
    <dbReference type="NCBI Taxonomy" id="412755"/>
    <lineage>
        <taxon>unclassified sequences</taxon>
        <taxon>metagenomes</taxon>
        <taxon>ecological metagenomes</taxon>
    </lineage>
</organism>
<feature type="region of interest" description="Disordered" evidence="1">
    <location>
        <begin position="110"/>
        <end position="133"/>
    </location>
</feature>
<reference evidence="3" key="1">
    <citation type="journal article" date="2015" name="Nature">
        <title>Complex archaea that bridge the gap between prokaryotes and eukaryotes.</title>
        <authorList>
            <person name="Spang A."/>
            <person name="Saw J.H."/>
            <person name="Jorgensen S.L."/>
            <person name="Zaremba-Niedzwiedzka K."/>
            <person name="Martijn J."/>
            <person name="Lind A.E."/>
            <person name="van Eijk R."/>
            <person name="Schleper C."/>
            <person name="Guy L."/>
            <person name="Ettema T.J."/>
        </authorList>
    </citation>
    <scope>NUCLEOTIDE SEQUENCE</scope>
</reference>
<dbReference type="InterPro" id="IPR044038">
    <property type="entry name" value="dATP/dGTP_diPOhydrolase_N"/>
</dbReference>
<dbReference type="AlphaFoldDB" id="A0A0F9DUE3"/>
<name>A0A0F9DUE3_9ZZZZ</name>